<keyword evidence="2" id="KW-0732">Signal</keyword>
<dbReference type="CDD" id="cd23445">
    <property type="entry name" value="beta-trefoil_Ricin_HA17-like"/>
    <property type="match status" value="1"/>
</dbReference>
<dbReference type="CDD" id="cd00161">
    <property type="entry name" value="beta-trefoil_Ricin-like"/>
    <property type="match status" value="1"/>
</dbReference>
<reference evidence="3 4" key="1">
    <citation type="submission" date="2016-09" db="EMBL/GenBank/DDBJ databases">
        <authorList>
            <person name="Capua I."/>
            <person name="De Benedictis P."/>
            <person name="Joannis T."/>
            <person name="Lombin L.H."/>
            <person name="Cattoli G."/>
        </authorList>
    </citation>
    <scope>NUCLEOTIDE SEQUENCE [LARGE SCALE GENOMIC DNA]</scope>
    <source>
        <strain evidence="3 4">LMG 25899</strain>
    </source>
</reference>
<dbReference type="OrthoDB" id="2365040at2"/>
<dbReference type="Proteomes" id="UP000095256">
    <property type="component" value="Unassembled WGS sequence"/>
</dbReference>
<dbReference type="AlphaFoldDB" id="A0A1E5KY94"/>
<gene>
    <name evidence="3" type="ORF">BCR26_11395</name>
</gene>
<dbReference type="PROSITE" id="PS50231">
    <property type="entry name" value="RICIN_B_LECTIN"/>
    <property type="match status" value="1"/>
</dbReference>
<feature type="compositionally biased region" description="Low complexity" evidence="1">
    <location>
        <begin position="54"/>
        <end position="77"/>
    </location>
</feature>
<dbReference type="RefSeq" id="WP_069698174.1">
    <property type="nucleotide sequence ID" value="NZ_JAGGMA010000030.1"/>
</dbReference>
<evidence type="ECO:0000313" key="4">
    <source>
        <dbReference type="Proteomes" id="UP000095256"/>
    </source>
</evidence>
<proteinExistence type="predicted"/>
<evidence type="ECO:0000256" key="1">
    <source>
        <dbReference type="SAM" id="MobiDB-lite"/>
    </source>
</evidence>
<evidence type="ECO:0000256" key="2">
    <source>
        <dbReference type="SAM" id="SignalP"/>
    </source>
</evidence>
<keyword evidence="4" id="KW-1185">Reference proteome</keyword>
<organism evidence="3 4">
    <name type="scientific">Enterococcus rivorum</name>
    <dbReference type="NCBI Taxonomy" id="762845"/>
    <lineage>
        <taxon>Bacteria</taxon>
        <taxon>Bacillati</taxon>
        <taxon>Bacillota</taxon>
        <taxon>Bacilli</taxon>
        <taxon>Lactobacillales</taxon>
        <taxon>Enterococcaceae</taxon>
        <taxon>Enterococcus</taxon>
    </lineage>
</organism>
<accession>A0A1E5KY94</accession>
<feature type="signal peptide" evidence="2">
    <location>
        <begin position="1"/>
        <end position="20"/>
    </location>
</feature>
<feature type="region of interest" description="Disordered" evidence="1">
    <location>
        <begin position="31"/>
        <end position="88"/>
    </location>
</feature>
<comment type="caution">
    <text evidence="3">The sequence shown here is derived from an EMBL/GenBank/DDBJ whole genome shotgun (WGS) entry which is preliminary data.</text>
</comment>
<feature type="compositionally biased region" description="Low complexity" evidence="1">
    <location>
        <begin position="32"/>
        <end position="44"/>
    </location>
</feature>
<dbReference type="EMBL" id="MIEK01000014">
    <property type="protein sequence ID" value="OEH82825.1"/>
    <property type="molecule type" value="Genomic_DNA"/>
</dbReference>
<name>A0A1E5KY94_9ENTE</name>
<evidence type="ECO:0000313" key="3">
    <source>
        <dbReference type="EMBL" id="OEH82825.1"/>
    </source>
</evidence>
<sequence length="793" mass="87980">MVKKTLINFLLMTLFGVSLVVCQRTPIVLADQSESTKQSSQETSATDFGGVELETSTPTESESSISSQKETESSSATKPKKPVIKPKAGPAPGIINDFYIIKPKLTKNQHLVVDFSLIKQNLHLYPQHGMGNQLFGVEWRPESNAYIIFLSSDKQILLKPAGNSAGSKITAEKQQVSVNNLSHFSDEYLWEIESAEGHYNIINKKNKLVLTLNGNSNHTSGDDLILGKRNGGDNQLMSIQHFNGYYSIKSEFLSTQNQSIVFDIQGGIGRLKNIISYPYSGNSNQQWFVLYSSDVNGYVIGNAKDKTILISSDQGTENPPLTRSFNKNVALPTKFKNILYPVGDWSKKENVYEIWAEPGYIVSSKSGAPLTYKKGVSGSTSARWELIQLGTIPPPNLVDFTLDKKSKVPMYYAGEPINFSAKVQTEDFKFVTAFARRDSEKYTVMDKDLPVANHAVDFTGDFDTSNMSEGEHFVEMFVKGDGLFVSNALAARVKIVYPTPTAERIPHKVYLNRRFDQLKVEDFVKDVKDEMSNPIETKLVSLDTSKLGETKAVISLANQYKEVKIEVPIEIVKEPAKLSVDFMNEAGTLLPGYNLTLNGFVGDPIDLTKEQEVIDQLLNIKRAGYEIVGKPENETSVAMNTTAVSVKYKLQGLITLSSAPKTLDFGTLTYDAKDKKVDSPSFDQKLVVTDTRADASKGFSVTAALTKPLTNEKGDELKDVLSYVYQDEEKKLTEYGQEIYRSNSGIPGSYAITDVWENPEEPDGLKLKIKGTTMLYTGKYQGVITWKIMAGQP</sequence>
<dbReference type="InterPro" id="IPR035992">
    <property type="entry name" value="Ricin_B-like_lectins"/>
</dbReference>
<feature type="chain" id="PRO_5039559098" evidence="2">
    <location>
        <begin position="21"/>
        <end position="793"/>
    </location>
</feature>
<dbReference type="SUPFAM" id="SSF50370">
    <property type="entry name" value="Ricin B-like lectins"/>
    <property type="match status" value="2"/>
</dbReference>
<protein>
    <submittedName>
        <fullName evidence="3">Uncharacterized protein</fullName>
    </submittedName>
</protein>
<dbReference type="Gene3D" id="2.80.10.50">
    <property type="match status" value="2"/>
</dbReference>